<organism evidence="4 5">
    <name type="scientific">Paenibacillus cisolokensis</name>
    <dbReference type="NCBI Taxonomy" id="1658519"/>
    <lineage>
        <taxon>Bacteria</taxon>
        <taxon>Bacillati</taxon>
        <taxon>Bacillota</taxon>
        <taxon>Bacilli</taxon>
        <taxon>Bacillales</taxon>
        <taxon>Paenibacillaceae</taxon>
        <taxon>Paenibacillus</taxon>
    </lineage>
</organism>
<dbReference type="InterPro" id="IPR029064">
    <property type="entry name" value="Ribosomal_eL30-like_sf"/>
</dbReference>
<dbReference type="InterPro" id="IPR004038">
    <property type="entry name" value="Ribosomal_eL8/eL30/eS12/Gad45"/>
</dbReference>
<dbReference type="PANTHER" id="PTHR11449">
    <property type="entry name" value="RIBOSOMAL PROTEIN L30"/>
    <property type="match status" value="1"/>
</dbReference>
<dbReference type="EMBL" id="BOVJ01000031">
    <property type="protein sequence ID" value="GIQ62456.1"/>
    <property type="molecule type" value="Genomic_DNA"/>
</dbReference>
<evidence type="ECO:0000313" key="5">
    <source>
        <dbReference type="Proteomes" id="UP000680304"/>
    </source>
</evidence>
<dbReference type="GO" id="GO:0005840">
    <property type="term" value="C:ribosome"/>
    <property type="evidence" value="ECO:0007669"/>
    <property type="project" value="UniProtKB-KW"/>
</dbReference>
<dbReference type="Pfam" id="PF01248">
    <property type="entry name" value="Ribosomal_L7Ae"/>
    <property type="match status" value="1"/>
</dbReference>
<evidence type="ECO:0000256" key="1">
    <source>
        <dbReference type="ARBA" id="ARBA00022980"/>
    </source>
</evidence>
<protein>
    <submittedName>
        <fullName evidence="4">50S ribosomal protein L7ae</fullName>
    </submittedName>
</protein>
<dbReference type="Gene3D" id="3.30.1330.30">
    <property type="match status" value="1"/>
</dbReference>
<dbReference type="InterPro" id="IPR039109">
    <property type="entry name" value="Ribosomal_eL30-like"/>
</dbReference>
<evidence type="ECO:0000313" key="4">
    <source>
        <dbReference type="EMBL" id="GIQ62456.1"/>
    </source>
</evidence>
<keyword evidence="2" id="KW-0687">Ribonucleoprotein</keyword>
<evidence type="ECO:0000259" key="3">
    <source>
        <dbReference type="Pfam" id="PF01248"/>
    </source>
</evidence>
<name>A0ABQ4N2S3_9BACL</name>
<feature type="domain" description="Ribosomal protein eL8/eL30/eS12/Gadd45" evidence="3">
    <location>
        <begin position="6"/>
        <end position="91"/>
    </location>
</feature>
<sequence length="107" mass="11579">MNKGLARLGMAMRAGKLATGDDTVLRAVRQGNARLVIVSADASDNTKKKFRDKCEFYGVPIAEAFSRFELGQAVGKGERVVVAVLDEGFAKLIGSQLTLQSEVEYID</sequence>
<evidence type="ECO:0000256" key="2">
    <source>
        <dbReference type="ARBA" id="ARBA00023274"/>
    </source>
</evidence>
<keyword evidence="1 4" id="KW-0689">Ribosomal protein</keyword>
<keyword evidence="5" id="KW-1185">Reference proteome</keyword>
<dbReference type="Proteomes" id="UP000680304">
    <property type="component" value="Unassembled WGS sequence"/>
</dbReference>
<gene>
    <name evidence="4" type="ORF">PACILC2_10240</name>
</gene>
<proteinExistence type="predicted"/>
<dbReference type="SUPFAM" id="SSF55315">
    <property type="entry name" value="L30e-like"/>
    <property type="match status" value="1"/>
</dbReference>
<reference evidence="4 5" key="1">
    <citation type="submission" date="2021-04" db="EMBL/GenBank/DDBJ databases">
        <title>Draft genome sequence of Paenibacillus cisolokensis, LC2-13A.</title>
        <authorList>
            <person name="Uke A."/>
            <person name="Chhe C."/>
            <person name="Baramee S."/>
            <person name="Kosugi A."/>
        </authorList>
    </citation>
    <scope>NUCLEOTIDE SEQUENCE [LARGE SCALE GENOMIC DNA]</scope>
    <source>
        <strain evidence="4 5">LC2-13A</strain>
    </source>
</reference>
<comment type="caution">
    <text evidence="4">The sequence shown here is derived from an EMBL/GenBank/DDBJ whole genome shotgun (WGS) entry which is preliminary data.</text>
</comment>
<dbReference type="RefSeq" id="WP_062492603.1">
    <property type="nucleotide sequence ID" value="NZ_BOVJ01000031.1"/>
</dbReference>
<accession>A0ABQ4N2S3</accession>